<organism evidence="3 4">
    <name type="scientific">Cellulomonas septica</name>
    <dbReference type="NCBI Taxonomy" id="285080"/>
    <lineage>
        <taxon>Bacteria</taxon>
        <taxon>Bacillati</taxon>
        <taxon>Actinomycetota</taxon>
        <taxon>Actinomycetes</taxon>
        <taxon>Micrococcales</taxon>
        <taxon>Cellulomonadaceae</taxon>
        <taxon>Cellulomonas</taxon>
    </lineage>
</organism>
<dbReference type="EMBL" id="JAAXOY010000346">
    <property type="protein sequence ID" value="NKY40409.1"/>
    <property type="molecule type" value="Genomic_DNA"/>
</dbReference>
<keyword evidence="4" id="KW-1185">Reference proteome</keyword>
<dbReference type="RefSeq" id="WP_210728529.1">
    <property type="nucleotide sequence ID" value="NZ_JAAXOY010000346.1"/>
</dbReference>
<proteinExistence type="predicted"/>
<keyword evidence="2" id="KW-0812">Transmembrane</keyword>
<keyword evidence="2" id="KW-1133">Transmembrane helix</keyword>
<feature type="transmembrane region" description="Helical" evidence="2">
    <location>
        <begin position="73"/>
        <end position="93"/>
    </location>
</feature>
<evidence type="ECO:0000313" key="4">
    <source>
        <dbReference type="Proteomes" id="UP000777774"/>
    </source>
</evidence>
<comment type="caution">
    <text evidence="3">The sequence shown here is derived from an EMBL/GenBank/DDBJ whole genome shotgun (WGS) entry which is preliminary data.</text>
</comment>
<accession>A0ABX1K1F2</accession>
<evidence type="ECO:0000256" key="2">
    <source>
        <dbReference type="SAM" id="Phobius"/>
    </source>
</evidence>
<reference evidence="3 4" key="1">
    <citation type="submission" date="2020-04" db="EMBL/GenBank/DDBJ databases">
        <title>MicrobeNet Type strains.</title>
        <authorList>
            <person name="Nicholson A.C."/>
        </authorList>
    </citation>
    <scope>NUCLEOTIDE SEQUENCE [LARGE SCALE GENOMIC DNA]</scope>
    <source>
        <strain evidence="3 4">ATCC BAA-787</strain>
    </source>
</reference>
<protein>
    <submittedName>
        <fullName evidence="3">Uncharacterized protein</fullName>
    </submittedName>
</protein>
<keyword evidence="2" id="KW-0472">Membrane</keyword>
<feature type="region of interest" description="Disordered" evidence="1">
    <location>
        <begin position="1"/>
        <end position="20"/>
    </location>
</feature>
<evidence type="ECO:0000313" key="3">
    <source>
        <dbReference type="EMBL" id="NKY40409.1"/>
    </source>
</evidence>
<evidence type="ECO:0000256" key="1">
    <source>
        <dbReference type="SAM" id="MobiDB-lite"/>
    </source>
</evidence>
<feature type="non-terminal residue" evidence="3">
    <location>
        <position position="124"/>
    </location>
</feature>
<dbReference type="Proteomes" id="UP000777774">
    <property type="component" value="Unassembled WGS sequence"/>
</dbReference>
<name>A0ABX1K1F2_9CELL</name>
<feature type="transmembrane region" description="Helical" evidence="2">
    <location>
        <begin position="33"/>
        <end position="53"/>
    </location>
</feature>
<sequence>MNETELRSDRETGPGRFLQEDVEQRPRRVASSVLSAALLLLLVVGVPAGLLALDAAPAIPRSLPSLDALTGTIGVEQLLAVLVWIVWLAWLQFTICTVVELRSALSGVGLPARVPLAGPSQRLA</sequence>
<gene>
    <name evidence="3" type="ORF">HGA02_12965</name>
</gene>